<dbReference type="Gene3D" id="3.40.50.300">
    <property type="entry name" value="P-loop containing nucleotide triphosphate hydrolases"/>
    <property type="match status" value="1"/>
</dbReference>
<evidence type="ECO:0000259" key="3">
    <source>
        <dbReference type="Pfam" id="PF00005"/>
    </source>
</evidence>
<evidence type="ECO:0000313" key="4">
    <source>
        <dbReference type="EMBL" id="GIC94452.1"/>
    </source>
</evidence>
<proteinExistence type="predicted"/>
<reference evidence="4" key="2">
    <citation type="submission" date="2021-01" db="EMBL/GenBank/DDBJ databases">
        <title>Pan-genome distribution and transcriptional activeness of fungal secondary metabolism genes in Aspergillus section Fumigati.</title>
        <authorList>
            <person name="Takahashi H."/>
            <person name="Umemura M."/>
            <person name="Ninomiya A."/>
            <person name="Kusuya Y."/>
            <person name="Urayama S."/>
            <person name="Shimizu M."/>
            <person name="Watanabe A."/>
            <person name="Kamei K."/>
            <person name="Yaguchi T."/>
            <person name="Hagiwara D."/>
        </authorList>
    </citation>
    <scope>NUCLEOTIDE SEQUENCE</scope>
    <source>
        <strain evidence="4">IFM 46973</strain>
    </source>
</reference>
<name>A0A8E0V2A0_9EURO</name>
<sequence>MTTTLDRSHGCVRPGEMLLVLGRPGSGCTTLLKLLANRRRGYATVEGDVRFGTMDRREAEQYQGQIVINTEEIFFPSLTVHYAVFDPPASQTCTEYLRLYLETGGSGQYAHLTNPQATSHCRVCEYRTGADYLRTLNLNDCYYAWRDTGITVIFILSSYSMVYLMMKLRTKASKKSE</sequence>
<dbReference type="AlphaFoldDB" id="A0A8E0V2A0"/>
<dbReference type="GO" id="GO:0016887">
    <property type="term" value="F:ATP hydrolysis activity"/>
    <property type="evidence" value="ECO:0007669"/>
    <property type="project" value="InterPro"/>
</dbReference>
<dbReference type="Proteomes" id="UP000036893">
    <property type="component" value="Unassembled WGS sequence"/>
</dbReference>
<gene>
    <name evidence="4" type="ORF">Aud_010952</name>
</gene>
<comment type="caution">
    <text evidence="4">The sequence shown here is derived from an EMBL/GenBank/DDBJ whole genome shotgun (WGS) entry which is preliminary data.</text>
</comment>
<dbReference type="GO" id="GO:0005524">
    <property type="term" value="F:ATP binding"/>
    <property type="evidence" value="ECO:0007669"/>
    <property type="project" value="InterPro"/>
</dbReference>
<accession>A0A8E0V2A0</accession>
<dbReference type="EMBL" id="BBXM02000009">
    <property type="protein sequence ID" value="GIC94452.1"/>
    <property type="molecule type" value="Genomic_DNA"/>
</dbReference>
<dbReference type="PANTHER" id="PTHR19241">
    <property type="entry name" value="ATP-BINDING CASSETTE TRANSPORTER"/>
    <property type="match status" value="1"/>
</dbReference>
<evidence type="ECO:0000256" key="2">
    <source>
        <dbReference type="SAM" id="Phobius"/>
    </source>
</evidence>
<dbReference type="SUPFAM" id="SSF52540">
    <property type="entry name" value="P-loop containing nucleoside triphosphate hydrolases"/>
    <property type="match status" value="1"/>
</dbReference>
<keyword evidence="2" id="KW-0812">Transmembrane</keyword>
<reference evidence="4" key="1">
    <citation type="journal article" date="2015" name="Genome Announc.">
        <title>Draft Genome Sequence of the Pathogenic Filamentous Fungus Aspergillus udagawae Strain IFM 46973T.</title>
        <authorList>
            <person name="Kusuya Y."/>
            <person name="Takahashi-Nakaguchi A."/>
            <person name="Takahashi H."/>
            <person name="Yaguchi T."/>
        </authorList>
    </citation>
    <scope>NUCLEOTIDE SEQUENCE</scope>
    <source>
        <strain evidence="4">IFM 46973</strain>
    </source>
</reference>
<organism evidence="4 5">
    <name type="scientific">Aspergillus udagawae</name>
    <dbReference type="NCBI Taxonomy" id="91492"/>
    <lineage>
        <taxon>Eukaryota</taxon>
        <taxon>Fungi</taxon>
        <taxon>Dikarya</taxon>
        <taxon>Ascomycota</taxon>
        <taxon>Pezizomycotina</taxon>
        <taxon>Eurotiomycetes</taxon>
        <taxon>Eurotiomycetidae</taxon>
        <taxon>Eurotiales</taxon>
        <taxon>Aspergillaceae</taxon>
        <taxon>Aspergillus</taxon>
        <taxon>Aspergillus subgen. Fumigati</taxon>
    </lineage>
</organism>
<dbReference type="Pfam" id="PF00005">
    <property type="entry name" value="ABC_tran"/>
    <property type="match status" value="1"/>
</dbReference>
<keyword evidence="1" id="KW-0813">Transport</keyword>
<keyword evidence="2" id="KW-0472">Membrane</keyword>
<dbReference type="RefSeq" id="XP_043151718.1">
    <property type="nucleotide sequence ID" value="XM_043295783.1"/>
</dbReference>
<evidence type="ECO:0000313" key="5">
    <source>
        <dbReference type="Proteomes" id="UP000036893"/>
    </source>
</evidence>
<feature type="domain" description="ABC transporter" evidence="3">
    <location>
        <begin position="7"/>
        <end position="88"/>
    </location>
</feature>
<dbReference type="InterPro" id="IPR027417">
    <property type="entry name" value="P-loop_NTPase"/>
</dbReference>
<protein>
    <recommendedName>
        <fullName evidence="3">ABC transporter domain-containing protein</fullName>
    </recommendedName>
</protein>
<keyword evidence="2" id="KW-1133">Transmembrane helix</keyword>
<evidence type="ECO:0000256" key="1">
    <source>
        <dbReference type="ARBA" id="ARBA00022448"/>
    </source>
</evidence>
<dbReference type="GeneID" id="66998429"/>
<feature type="transmembrane region" description="Helical" evidence="2">
    <location>
        <begin position="143"/>
        <end position="166"/>
    </location>
</feature>
<dbReference type="InterPro" id="IPR003439">
    <property type="entry name" value="ABC_transporter-like_ATP-bd"/>
</dbReference>